<evidence type="ECO:0000256" key="1">
    <source>
        <dbReference type="ARBA" id="ARBA00023015"/>
    </source>
</evidence>
<accession>A0A0J7XIQ7</accession>
<evidence type="ECO:0000256" key="3">
    <source>
        <dbReference type="ARBA" id="ARBA00023163"/>
    </source>
</evidence>
<dbReference type="GO" id="GO:0003700">
    <property type="term" value="F:DNA-binding transcription factor activity"/>
    <property type="evidence" value="ECO:0007669"/>
    <property type="project" value="TreeGrafter"/>
</dbReference>
<dbReference type="PROSITE" id="PS51077">
    <property type="entry name" value="HTH_ICLR"/>
    <property type="match status" value="1"/>
</dbReference>
<gene>
    <name evidence="6" type="ORF">V474_04585</name>
</gene>
<evidence type="ECO:0000259" key="4">
    <source>
        <dbReference type="PROSITE" id="PS51077"/>
    </source>
</evidence>
<dbReference type="GO" id="GO:0003677">
    <property type="term" value="F:DNA binding"/>
    <property type="evidence" value="ECO:0007669"/>
    <property type="project" value="UniProtKB-KW"/>
</dbReference>
<organism evidence="6 7">
    <name type="scientific">Novosphingobium barchaimii LL02</name>
    <dbReference type="NCBI Taxonomy" id="1114963"/>
    <lineage>
        <taxon>Bacteria</taxon>
        <taxon>Pseudomonadati</taxon>
        <taxon>Pseudomonadota</taxon>
        <taxon>Alphaproteobacteria</taxon>
        <taxon>Sphingomonadales</taxon>
        <taxon>Sphingomonadaceae</taxon>
        <taxon>Novosphingobium</taxon>
    </lineage>
</organism>
<dbReference type="EMBL" id="JACU01000012">
    <property type="protein sequence ID" value="KMS51519.1"/>
    <property type="molecule type" value="Genomic_DNA"/>
</dbReference>
<dbReference type="Pfam" id="PF09339">
    <property type="entry name" value="HTH_IclR"/>
    <property type="match status" value="1"/>
</dbReference>
<protein>
    <submittedName>
        <fullName evidence="6">IclR family transcriptional regulator</fullName>
    </submittedName>
</protein>
<dbReference type="InterPro" id="IPR029016">
    <property type="entry name" value="GAF-like_dom_sf"/>
</dbReference>
<feature type="domain" description="HTH iclR-type" evidence="4">
    <location>
        <begin position="15"/>
        <end position="74"/>
    </location>
</feature>
<dbReference type="SUPFAM" id="SSF55781">
    <property type="entry name" value="GAF domain-like"/>
    <property type="match status" value="1"/>
</dbReference>
<dbReference type="SMART" id="SM00346">
    <property type="entry name" value="HTH_ICLR"/>
    <property type="match status" value="1"/>
</dbReference>
<dbReference type="PROSITE" id="PS51078">
    <property type="entry name" value="ICLR_ED"/>
    <property type="match status" value="1"/>
</dbReference>
<dbReference type="Gene3D" id="1.10.10.10">
    <property type="entry name" value="Winged helix-like DNA-binding domain superfamily/Winged helix DNA-binding domain"/>
    <property type="match status" value="1"/>
</dbReference>
<keyword evidence="3" id="KW-0804">Transcription</keyword>
<dbReference type="PANTHER" id="PTHR30136:SF34">
    <property type="entry name" value="TRANSCRIPTIONAL REGULATOR"/>
    <property type="match status" value="1"/>
</dbReference>
<evidence type="ECO:0000313" key="7">
    <source>
        <dbReference type="Proteomes" id="UP000052268"/>
    </source>
</evidence>
<dbReference type="InterPro" id="IPR050707">
    <property type="entry name" value="HTH_MetabolicPath_Reg"/>
</dbReference>
<proteinExistence type="predicted"/>
<keyword evidence="2" id="KW-0238">DNA-binding</keyword>
<dbReference type="Proteomes" id="UP000052268">
    <property type="component" value="Unassembled WGS sequence"/>
</dbReference>
<evidence type="ECO:0000256" key="2">
    <source>
        <dbReference type="ARBA" id="ARBA00023125"/>
    </source>
</evidence>
<dbReference type="GO" id="GO:0045892">
    <property type="term" value="P:negative regulation of DNA-templated transcription"/>
    <property type="evidence" value="ECO:0007669"/>
    <property type="project" value="TreeGrafter"/>
</dbReference>
<sequence>MPMADDSQTADPNFMLSLARGLGVLRAFEGQSSLSITEAARLSGLNRPSAGRCLHTLTCLGYVRERDGRYSLTPKLLPLAAGFLTSTPLASASQAVANALRDSLQETVSVGALDPSDPGRIIYIARAERNQVIAAPLMVGSTLPSHCTSMGRVLLASLAPCETERWLARAALEPRTERTIVSPDVLRTELVAVGERRWSLVEEELEVGLRSLAVPVRDREGQVLAALNVATFSDAHSREDLIERYLPDLRAAAGQLERAIQSHRPNP</sequence>
<feature type="domain" description="IclR-ED" evidence="5">
    <location>
        <begin position="75"/>
        <end position="262"/>
    </location>
</feature>
<keyword evidence="1" id="KW-0805">Transcription regulation</keyword>
<dbReference type="InterPro" id="IPR014757">
    <property type="entry name" value="Tscrpt_reg_IclR_C"/>
</dbReference>
<dbReference type="Pfam" id="PF01614">
    <property type="entry name" value="IclR_C"/>
    <property type="match status" value="1"/>
</dbReference>
<dbReference type="AlphaFoldDB" id="A0A0J7XIQ7"/>
<dbReference type="PANTHER" id="PTHR30136">
    <property type="entry name" value="HELIX-TURN-HELIX TRANSCRIPTIONAL REGULATOR, ICLR FAMILY"/>
    <property type="match status" value="1"/>
</dbReference>
<dbReference type="SUPFAM" id="SSF46785">
    <property type="entry name" value="Winged helix' DNA-binding domain"/>
    <property type="match status" value="1"/>
</dbReference>
<dbReference type="InterPro" id="IPR036390">
    <property type="entry name" value="WH_DNA-bd_sf"/>
</dbReference>
<dbReference type="InterPro" id="IPR005471">
    <property type="entry name" value="Tscrpt_reg_IclR_N"/>
</dbReference>
<keyword evidence="7" id="KW-1185">Reference proteome</keyword>
<evidence type="ECO:0000259" key="5">
    <source>
        <dbReference type="PROSITE" id="PS51078"/>
    </source>
</evidence>
<dbReference type="InterPro" id="IPR036388">
    <property type="entry name" value="WH-like_DNA-bd_sf"/>
</dbReference>
<dbReference type="Gene3D" id="3.30.450.40">
    <property type="match status" value="1"/>
</dbReference>
<comment type="caution">
    <text evidence="6">The sequence shown here is derived from an EMBL/GenBank/DDBJ whole genome shotgun (WGS) entry which is preliminary data.</text>
</comment>
<reference evidence="6 7" key="1">
    <citation type="journal article" date="2015" name="G3 (Bethesda)">
        <title>Insights into Ongoing Evolution of the Hexachlorocyclohexane Catabolic Pathway from Comparative Genomics of Ten Sphingomonadaceae Strains.</title>
        <authorList>
            <person name="Pearce S.L."/>
            <person name="Oakeshott J.G."/>
            <person name="Pandey G."/>
        </authorList>
    </citation>
    <scope>NUCLEOTIDE SEQUENCE [LARGE SCALE GENOMIC DNA]</scope>
    <source>
        <strain evidence="6 7">LL02</strain>
    </source>
</reference>
<evidence type="ECO:0000313" key="6">
    <source>
        <dbReference type="EMBL" id="KMS51519.1"/>
    </source>
</evidence>
<dbReference type="PATRIC" id="fig|1114963.3.peg.4552"/>
<name>A0A0J7XIQ7_9SPHN</name>